<evidence type="ECO:0000313" key="1">
    <source>
        <dbReference type="EMBL" id="KAJ3560227.1"/>
    </source>
</evidence>
<evidence type="ECO:0000313" key="2">
    <source>
        <dbReference type="Proteomes" id="UP001213000"/>
    </source>
</evidence>
<organism evidence="1 2">
    <name type="scientific">Leucocoprinus birnbaumii</name>
    <dbReference type="NCBI Taxonomy" id="56174"/>
    <lineage>
        <taxon>Eukaryota</taxon>
        <taxon>Fungi</taxon>
        <taxon>Dikarya</taxon>
        <taxon>Basidiomycota</taxon>
        <taxon>Agaricomycotina</taxon>
        <taxon>Agaricomycetes</taxon>
        <taxon>Agaricomycetidae</taxon>
        <taxon>Agaricales</taxon>
        <taxon>Agaricineae</taxon>
        <taxon>Agaricaceae</taxon>
        <taxon>Leucocoprinus</taxon>
    </lineage>
</organism>
<comment type="caution">
    <text evidence="1">The sequence shown here is derived from an EMBL/GenBank/DDBJ whole genome shotgun (WGS) entry which is preliminary data.</text>
</comment>
<name>A0AAD5YKU3_9AGAR</name>
<protein>
    <submittedName>
        <fullName evidence="1">Uncharacterized protein</fullName>
    </submittedName>
</protein>
<reference evidence="1" key="1">
    <citation type="submission" date="2022-07" db="EMBL/GenBank/DDBJ databases">
        <title>Genome Sequence of Leucocoprinus birnbaumii.</title>
        <authorList>
            <person name="Buettner E."/>
        </authorList>
    </citation>
    <scope>NUCLEOTIDE SEQUENCE</scope>
    <source>
        <strain evidence="1">VT141</strain>
    </source>
</reference>
<gene>
    <name evidence="1" type="ORF">NP233_g10979</name>
</gene>
<accession>A0AAD5YKU3</accession>
<dbReference type="AlphaFoldDB" id="A0AAD5YKU3"/>
<sequence length="149" mass="16582">MSEPRTQISDELSSTLNNLQGELESSDLFDDVPSCRGVMRRAIPQTLVNEVGFDTVLNTLPEASQRALFSSCVVSHFIYKYGVNGSSVDFFHPYHKLFGHRVILSKWTTNHAQDFLQGVVRELKACADMNTQAAICSHEVFDHVDCGSA</sequence>
<dbReference type="EMBL" id="JANIEX010001213">
    <property type="protein sequence ID" value="KAJ3560227.1"/>
    <property type="molecule type" value="Genomic_DNA"/>
</dbReference>
<keyword evidence="2" id="KW-1185">Reference proteome</keyword>
<dbReference type="Proteomes" id="UP001213000">
    <property type="component" value="Unassembled WGS sequence"/>
</dbReference>
<proteinExistence type="predicted"/>